<name>A0A318SJT4_9BURK</name>
<feature type="transmembrane region" description="Helical" evidence="1">
    <location>
        <begin position="147"/>
        <end position="168"/>
    </location>
</feature>
<dbReference type="AlphaFoldDB" id="A0A318SJT4"/>
<organism evidence="3 4">
    <name type="scientific">Xylophilus ampelinus</name>
    <dbReference type="NCBI Taxonomy" id="54067"/>
    <lineage>
        <taxon>Bacteria</taxon>
        <taxon>Pseudomonadati</taxon>
        <taxon>Pseudomonadota</taxon>
        <taxon>Betaproteobacteria</taxon>
        <taxon>Burkholderiales</taxon>
        <taxon>Xylophilus</taxon>
    </lineage>
</organism>
<dbReference type="Proteomes" id="UP000247540">
    <property type="component" value="Unassembled WGS sequence"/>
</dbReference>
<gene>
    <name evidence="3" type="ORF">DFQ15_103153</name>
</gene>
<feature type="transmembrane region" description="Helical" evidence="1">
    <location>
        <begin position="180"/>
        <end position="202"/>
    </location>
</feature>
<dbReference type="GO" id="GO:0016020">
    <property type="term" value="C:membrane"/>
    <property type="evidence" value="ECO:0007669"/>
    <property type="project" value="InterPro"/>
</dbReference>
<feature type="domain" description="EamA" evidence="2">
    <location>
        <begin position="9"/>
        <end position="141"/>
    </location>
</feature>
<evidence type="ECO:0000313" key="3">
    <source>
        <dbReference type="EMBL" id="PYE79165.1"/>
    </source>
</evidence>
<evidence type="ECO:0000313" key="4">
    <source>
        <dbReference type="Proteomes" id="UP000247540"/>
    </source>
</evidence>
<dbReference type="PANTHER" id="PTHR22911:SF103">
    <property type="entry name" value="BLR2811 PROTEIN"/>
    <property type="match status" value="1"/>
</dbReference>
<dbReference type="InterPro" id="IPR000620">
    <property type="entry name" value="EamA_dom"/>
</dbReference>
<keyword evidence="4" id="KW-1185">Reference proteome</keyword>
<feature type="transmembrane region" description="Helical" evidence="1">
    <location>
        <begin position="99"/>
        <end position="118"/>
    </location>
</feature>
<dbReference type="EMBL" id="QJTC01000003">
    <property type="protein sequence ID" value="PYE79165.1"/>
    <property type="molecule type" value="Genomic_DNA"/>
</dbReference>
<sequence>MTPAPSALTGLVLAVVATACFATLDASTKVAGASVPLAMALWFRYAFQAWSTTAAIIPTRGFRALRTEHPRFQCLRGLLLMMTSMFSFFSLQHMPVGEFTAIVMVTPLAITVLAATVLRQQVSGMRWALVAGGFAGTLVVLRPGGDAFGWAMLLPLGLVACNAWFQVLTSRLAQTEDPMVMQFYSGWVGTLVMSAILPFVWVTPTSGGVWLALGLMGLMGTVGHFLLTWPMPARRPPR</sequence>
<reference evidence="3 4" key="1">
    <citation type="submission" date="2018-06" db="EMBL/GenBank/DDBJ databases">
        <title>Genomic Encyclopedia of Type Strains, Phase III (KMG-III): the genomes of soil and plant-associated and newly described type strains.</title>
        <authorList>
            <person name="Whitman W."/>
        </authorList>
    </citation>
    <scope>NUCLEOTIDE SEQUENCE [LARGE SCALE GENOMIC DNA]</scope>
    <source>
        <strain evidence="3 4">CECT 7646</strain>
    </source>
</reference>
<protein>
    <submittedName>
        <fullName evidence="3">EamA-like transporter family protein</fullName>
    </submittedName>
</protein>
<feature type="transmembrane region" description="Helical" evidence="1">
    <location>
        <begin position="125"/>
        <end position="141"/>
    </location>
</feature>
<proteinExistence type="predicted"/>
<accession>A0A318SJT4</accession>
<comment type="caution">
    <text evidence="3">The sequence shown here is derived from an EMBL/GenBank/DDBJ whole genome shotgun (WGS) entry which is preliminary data.</text>
</comment>
<keyword evidence="1" id="KW-0812">Transmembrane</keyword>
<evidence type="ECO:0000256" key="1">
    <source>
        <dbReference type="SAM" id="Phobius"/>
    </source>
</evidence>
<keyword evidence="1" id="KW-1133">Transmembrane helix</keyword>
<evidence type="ECO:0000259" key="2">
    <source>
        <dbReference type="Pfam" id="PF00892"/>
    </source>
</evidence>
<dbReference type="SUPFAM" id="SSF103481">
    <property type="entry name" value="Multidrug resistance efflux transporter EmrE"/>
    <property type="match status" value="1"/>
</dbReference>
<keyword evidence="1" id="KW-0472">Membrane</keyword>
<feature type="transmembrane region" description="Helical" evidence="1">
    <location>
        <begin position="74"/>
        <end position="93"/>
    </location>
</feature>
<dbReference type="Pfam" id="PF00892">
    <property type="entry name" value="EamA"/>
    <property type="match status" value="1"/>
</dbReference>
<feature type="transmembrane region" description="Helical" evidence="1">
    <location>
        <begin position="42"/>
        <end position="62"/>
    </location>
</feature>
<dbReference type="PANTHER" id="PTHR22911">
    <property type="entry name" value="ACYL-MALONYL CONDENSING ENZYME-RELATED"/>
    <property type="match status" value="1"/>
</dbReference>
<dbReference type="InterPro" id="IPR037185">
    <property type="entry name" value="EmrE-like"/>
</dbReference>
<feature type="transmembrane region" description="Helical" evidence="1">
    <location>
        <begin position="208"/>
        <end position="229"/>
    </location>
</feature>